<feature type="compositionally biased region" description="Low complexity" evidence="1">
    <location>
        <begin position="380"/>
        <end position="394"/>
    </location>
</feature>
<dbReference type="GeneID" id="28975488"/>
<dbReference type="RefSeq" id="XP_018267597.1">
    <property type="nucleotide sequence ID" value="XM_018415040.1"/>
</dbReference>
<feature type="region of interest" description="Disordered" evidence="1">
    <location>
        <begin position="83"/>
        <end position="154"/>
    </location>
</feature>
<feature type="compositionally biased region" description="Low complexity" evidence="1">
    <location>
        <begin position="130"/>
        <end position="144"/>
    </location>
</feature>
<feature type="compositionally biased region" description="Polar residues" evidence="1">
    <location>
        <begin position="280"/>
        <end position="290"/>
    </location>
</feature>
<sequence length="507" mass="53264">MPLASHVPSRGTTVVACPPSAVSRRPTDAALAVHPISPALSAAPTSRSLPQNGPIHLNKDNFPLLHSLLQSPEYLDAVAHDPGLARRPSTRHTKVSTSTGIGSSRTQRKPSRSGASGVADLWSKVPRAFGSSSSVAGSARAARQSQKKRSTEWDVVEAGAAVETLSKAAVAAGSASAVGRAGRAPQTGEHERAARRPPPAFLLASHSLPDLPTTSTSTASAPVTYSSRPTQAQALPSNPHPPPTRPSTAFASTVSTLKRMLTRSSRPSDHSSRPRRSRSFGTKSAFSASTMFGGERRPRATSGLSGGVLLAEDRVATAAEHVWVVLTSSGDASTPAREPRRPSRGAADGRVEAGPSASSAPPPSSALPTSPRYQTPRQTSSHAVSSGAPSSKPPVSRRPPAPPGVAAFARPTSLSAFPTARPLLDRNESTSTTYASYGRRWEGSASTRAAARASRRSLSVRRKPAAAAAALADIDAGDEKVWSKWRRWVRERREAMRKQDERTDGQK</sequence>
<evidence type="ECO:0000313" key="2">
    <source>
        <dbReference type="EMBL" id="KPV71548.1"/>
    </source>
</evidence>
<proteinExistence type="predicted"/>
<accession>A0A0P9EWQ0</accession>
<dbReference type="Proteomes" id="UP000053890">
    <property type="component" value="Unassembled WGS sequence"/>
</dbReference>
<feature type="compositionally biased region" description="Polar residues" evidence="1">
    <location>
        <begin position="95"/>
        <end position="105"/>
    </location>
</feature>
<feature type="region of interest" description="Disordered" evidence="1">
    <location>
        <begin position="329"/>
        <end position="413"/>
    </location>
</feature>
<feature type="region of interest" description="Disordered" evidence="1">
    <location>
        <begin position="174"/>
        <end position="301"/>
    </location>
</feature>
<feature type="compositionally biased region" description="Low complexity" evidence="1">
    <location>
        <begin position="212"/>
        <end position="227"/>
    </location>
</feature>
<feature type="compositionally biased region" description="Basic and acidic residues" evidence="1">
    <location>
        <begin position="337"/>
        <end position="351"/>
    </location>
</feature>
<name>A0A0P9EWQ0_RHOGW</name>
<gene>
    <name evidence="2" type="ORF">RHOBADRAFT_47727</name>
</gene>
<keyword evidence="3" id="KW-1185">Reference proteome</keyword>
<feature type="compositionally biased region" description="Low complexity" evidence="1">
    <location>
        <begin position="174"/>
        <end position="184"/>
    </location>
</feature>
<evidence type="ECO:0000313" key="3">
    <source>
        <dbReference type="Proteomes" id="UP000053890"/>
    </source>
</evidence>
<dbReference type="EMBL" id="KQ474093">
    <property type="protein sequence ID" value="KPV71548.1"/>
    <property type="molecule type" value="Genomic_DNA"/>
</dbReference>
<protein>
    <submittedName>
        <fullName evidence="2">Uncharacterized protein</fullName>
    </submittedName>
</protein>
<dbReference type="OrthoDB" id="2528387at2759"/>
<dbReference type="AlphaFoldDB" id="A0A0P9EWQ0"/>
<evidence type="ECO:0000256" key="1">
    <source>
        <dbReference type="SAM" id="MobiDB-lite"/>
    </source>
</evidence>
<organism evidence="2 3">
    <name type="scientific">Rhodotorula graminis (strain WP1)</name>
    <dbReference type="NCBI Taxonomy" id="578459"/>
    <lineage>
        <taxon>Eukaryota</taxon>
        <taxon>Fungi</taxon>
        <taxon>Dikarya</taxon>
        <taxon>Basidiomycota</taxon>
        <taxon>Pucciniomycotina</taxon>
        <taxon>Microbotryomycetes</taxon>
        <taxon>Sporidiobolales</taxon>
        <taxon>Sporidiobolaceae</taxon>
        <taxon>Rhodotorula</taxon>
    </lineage>
</organism>
<reference evidence="2 3" key="1">
    <citation type="journal article" date="2015" name="Front. Microbiol.">
        <title>Genome sequence of the plant growth promoting endophytic yeast Rhodotorula graminis WP1.</title>
        <authorList>
            <person name="Firrincieli A."/>
            <person name="Otillar R."/>
            <person name="Salamov A."/>
            <person name="Schmutz J."/>
            <person name="Khan Z."/>
            <person name="Redman R.S."/>
            <person name="Fleck N.D."/>
            <person name="Lindquist E."/>
            <person name="Grigoriev I.V."/>
            <person name="Doty S.L."/>
        </authorList>
    </citation>
    <scope>NUCLEOTIDE SEQUENCE [LARGE SCALE GENOMIC DNA]</scope>
    <source>
        <strain evidence="2 3">WP1</strain>
    </source>
</reference>